<reference evidence="1 2" key="1">
    <citation type="journal article" date="2019" name="Emerg. Microbes Infect.">
        <title>Comprehensive subspecies identification of 175 nontuberculous mycobacteria species based on 7547 genomic profiles.</title>
        <authorList>
            <person name="Matsumoto Y."/>
            <person name="Kinjo T."/>
            <person name="Motooka D."/>
            <person name="Nabeya D."/>
            <person name="Jung N."/>
            <person name="Uechi K."/>
            <person name="Horii T."/>
            <person name="Iida T."/>
            <person name="Fujita J."/>
            <person name="Nakamura S."/>
        </authorList>
    </citation>
    <scope>NUCLEOTIDE SEQUENCE [LARGE SCALE GENOMIC DNA]</scope>
    <source>
        <strain evidence="1 2">JCM 6375</strain>
    </source>
</reference>
<proteinExistence type="predicted"/>
<protein>
    <recommendedName>
        <fullName evidence="3">Class I SAM-dependent methyltransferase</fullName>
    </recommendedName>
</protein>
<dbReference type="SUPFAM" id="SSF53335">
    <property type="entry name" value="S-adenosyl-L-methionine-dependent methyltransferases"/>
    <property type="match status" value="1"/>
</dbReference>
<dbReference type="EMBL" id="AP022560">
    <property type="protein sequence ID" value="BBX05063.1"/>
    <property type="molecule type" value="Genomic_DNA"/>
</dbReference>
<dbReference type="Gene3D" id="3.40.50.150">
    <property type="entry name" value="Vaccinia Virus protein VP39"/>
    <property type="match status" value="1"/>
</dbReference>
<sequence length="260" mass="29766">MIDLSSYDTDKSEEYLARYTREFGHLFTKEIALLELGVQRGGSMYLWRDLFPSGQIVGLDLNPIEIQDDSGRIHIYQGFQQDPTVLDRLAADVAPDGFDIVIDDASHLGEYTRDSFWHLFRHHLKPGGIYVIDDWGCAYRSDWEDGHSYRGSRDAIGDFRDDEPRGRKTEIGLRERMRRSIRRAARPISAAVPEKLRPKLESLYMRLGGMTIKTRFPSHDYGMAGVIKQLIDAVALSTTENGIESLHVYRSQVFVHKSLD</sequence>
<dbReference type="CDD" id="cd02440">
    <property type="entry name" value="AdoMet_MTases"/>
    <property type="match status" value="1"/>
</dbReference>
<evidence type="ECO:0008006" key="3">
    <source>
        <dbReference type="Google" id="ProtNLM"/>
    </source>
</evidence>
<dbReference type="AlphaFoldDB" id="A0AAD1HJ56"/>
<dbReference type="Proteomes" id="UP000466681">
    <property type="component" value="Chromosome"/>
</dbReference>
<dbReference type="KEGG" id="mmor:MMOR_59990"/>
<evidence type="ECO:0000313" key="2">
    <source>
        <dbReference type="Proteomes" id="UP000466681"/>
    </source>
</evidence>
<accession>A0AAD1HJ56</accession>
<keyword evidence="2" id="KW-1185">Reference proteome</keyword>
<evidence type="ECO:0000313" key="1">
    <source>
        <dbReference type="EMBL" id="BBX05063.1"/>
    </source>
</evidence>
<name>A0AAD1HJ56_9MYCO</name>
<dbReference type="InterPro" id="IPR029063">
    <property type="entry name" value="SAM-dependent_MTases_sf"/>
</dbReference>
<dbReference type="RefSeq" id="WP_083156841.1">
    <property type="nucleotide sequence ID" value="NZ_AP022560.1"/>
</dbReference>
<gene>
    <name evidence="1" type="ORF">MMOR_59990</name>
</gene>
<organism evidence="1 2">
    <name type="scientific">Mycolicibacterium moriokaense</name>
    <dbReference type="NCBI Taxonomy" id="39691"/>
    <lineage>
        <taxon>Bacteria</taxon>
        <taxon>Bacillati</taxon>
        <taxon>Actinomycetota</taxon>
        <taxon>Actinomycetes</taxon>
        <taxon>Mycobacteriales</taxon>
        <taxon>Mycobacteriaceae</taxon>
        <taxon>Mycolicibacterium</taxon>
    </lineage>
</organism>